<dbReference type="EMBL" id="VWNA01000001">
    <property type="protein sequence ID" value="MQT13031.1"/>
    <property type="molecule type" value="Genomic_DNA"/>
</dbReference>
<organism evidence="11 12">
    <name type="scientific">Segnochrobactrum spirostomi</name>
    <dbReference type="NCBI Taxonomy" id="2608987"/>
    <lineage>
        <taxon>Bacteria</taxon>
        <taxon>Pseudomonadati</taxon>
        <taxon>Pseudomonadota</taxon>
        <taxon>Alphaproteobacteria</taxon>
        <taxon>Hyphomicrobiales</taxon>
        <taxon>Segnochrobactraceae</taxon>
        <taxon>Segnochrobactrum</taxon>
    </lineage>
</organism>
<sequence length="241" mass="26204">MLDLPFLADTMTKLLAAVPTTLALFGLSVSGGAVLAIGLAMMRVSGNPFLDRPARAYIYVFRGSPLLIQMFLLYYGLSQFPAVRHSFAWPVLRDPFACATISLALCTGGYAAEIFRGGILSVPAREVEAARSIGMSGVLLWRRIIAPIALRQALPAYSTEIILMVKSTALASLVTVWEVTGVAQRIIAQTYRSMEVFLCAALIYLVLNFIIARIVALIEYRLSPHLRPRPDTTAARTANAA</sequence>
<dbReference type="GO" id="GO:0006865">
    <property type="term" value="P:amino acid transport"/>
    <property type="evidence" value="ECO:0007669"/>
    <property type="project" value="TreeGrafter"/>
</dbReference>
<evidence type="ECO:0000256" key="2">
    <source>
        <dbReference type="ARBA" id="ARBA00010072"/>
    </source>
</evidence>
<dbReference type="CDD" id="cd06261">
    <property type="entry name" value="TM_PBP2"/>
    <property type="match status" value="1"/>
</dbReference>
<dbReference type="PROSITE" id="PS50928">
    <property type="entry name" value="ABC_TM1"/>
    <property type="match status" value="1"/>
</dbReference>
<keyword evidence="7 9" id="KW-1133">Transmembrane helix</keyword>
<evidence type="ECO:0000313" key="11">
    <source>
        <dbReference type="EMBL" id="MQT13031.1"/>
    </source>
</evidence>
<dbReference type="SUPFAM" id="SSF161098">
    <property type="entry name" value="MetI-like"/>
    <property type="match status" value="1"/>
</dbReference>
<feature type="transmembrane region" description="Helical" evidence="9">
    <location>
        <begin position="195"/>
        <end position="218"/>
    </location>
</feature>
<evidence type="ECO:0000259" key="10">
    <source>
        <dbReference type="PROSITE" id="PS50928"/>
    </source>
</evidence>
<comment type="caution">
    <text evidence="11">The sequence shown here is derived from an EMBL/GenBank/DDBJ whole genome shotgun (WGS) entry which is preliminary data.</text>
</comment>
<dbReference type="AlphaFoldDB" id="A0A6A7Y4K7"/>
<dbReference type="PANTHER" id="PTHR30614">
    <property type="entry name" value="MEMBRANE COMPONENT OF AMINO ACID ABC TRANSPORTER"/>
    <property type="match status" value="1"/>
</dbReference>
<feature type="transmembrane region" description="Helical" evidence="9">
    <location>
        <begin position="161"/>
        <end position="183"/>
    </location>
</feature>
<dbReference type="GO" id="GO:0043190">
    <property type="term" value="C:ATP-binding cassette (ABC) transporter complex"/>
    <property type="evidence" value="ECO:0007669"/>
    <property type="project" value="InterPro"/>
</dbReference>
<evidence type="ECO:0000256" key="9">
    <source>
        <dbReference type="RuleBase" id="RU363032"/>
    </source>
</evidence>
<dbReference type="InterPro" id="IPR000515">
    <property type="entry name" value="MetI-like"/>
</dbReference>
<dbReference type="InterPro" id="IPR043429">
    <property type="entry name" value="ArtM/GltK/GlnP/TcyL/YhdX-like"/>
</dbReference>
<feature type="domain" description="ABC transmembrane type-1" evidence="10">
    <location>
        <begin position="18"/>
        <end position="215"/>
    </location>
</feature>
<evidence type="ECO:0000256" key="8">
    <source>
        <dbReference type="ARBA" id="ARBA00023136"/>
    </source>
</evidence>
<dbReference type="GO" id="GO:0022857">
    <property type="term" value="F:transmembrane transporter activity"/>
    <property type="evidence" value="ECO:0007669"/>
    <property type="project" value="InterPro"/>
</dbReference>
<dbReference type="PANTHER" id="PTHR30614:SF10">
    <property type="entry name" value="ARGININE ABC TRANSPORTER PERMEASE PROTEIN ARTM"/>
    <property type="match status" value="1"/>
</dbReference>
<keyword evidence="6 9" id="KW-0812">Transmembrane</keyword>
<evidence type="ECO:0000256" key="7">
    <source>
        <dbReference type="ARBA" id="ARBA00022989"/>
    </source>
</evidence>
<evidence type="ECO:0000256" key="6">
    <source>
        <dbReference type="ARBA" id="ARBA00022692"/>
    </source>
</evidence>
<accession>A0A6A7Y4K7</accession>
<proteinExistence type="inferred from homology"/>
<evidence type="ECO:0000256" key="1">
    <source>
        <dbReference type="ARBA" id="ARBA00004429"/>
    </source>
</evidence>
<evidence type="ECO:0000256" key="4">
    <source>
        <dbReference type="ARBA" id="ARBA00022475"/>
    </source>
</evidence>
<gene>
    <name evidence="11" type="ORF">F0357_10300</name>
</gene>
<evidence type="ECO:0000313" key="12">
    <source>
        <dbReference type="Proteomes" id="UP000332515"/>
    </source>
</evidence>
<evidence type="ECO:0000256" key="3">
    <source>
        <dbReference type="ARBA" id="ARBA00022448"/>
    </source>
</evidence>
<keyword evidence="5" id="KW-0997">Cell inner membrane</keyword>
<keyword evidence="3 9" id="KW-0813">Transport</keyword>
<keyword evidence="12" id="KW-1185">Reference proteome</keyword>
<feature type="transmembrane region" description="Helical" evidence="9">
    <location>
        <begin position="56"/>
        <end position="77"/>
    </location>
</feature>
<reference evidence="11 12" key="1">
    <citation type="submission" date="2019-09" db="EMBL/GenBank/DDBJ databases">
        <title>Segnochrobactrum spirostomi gen. nov., sp. nov., isolated from the ciliate Spirostomum cf. yagiui and description of a novel family, Segnochrobactraceae fam. nov. within the order Rhizobiales of the class Alphaproteobacteria.</title>
        <authorList>
            <person name="Akter S."/>
            <person name="Shazib S.U.A."/>
            <person name="Shin M.K."/>
        </authorList>
    </citation>
    <scope>NUCLEOTIDE SEQUENCE [LARGE SCALE GENOMIC DNA]</scope>
    <source>
        <strain evidence="11 12">Sp-1</strain>
    </source>
</reference>
<keyword evidence="4" id="KW-1003">Cell membrane</keyword>
<feature type="transmembrane region" description="Helical" evidence="9">
    <location>
        <begin position="20"/>
        <end position="44"/>
    </location>
</feature>
<keyword evidence="8 9" id="KW-0472">Membrane</keyword>
<dbReference type="RefSeq" id="WP_153480726.1">
    <property type="nucleotide sequence ID" value="NZ_VWNA01000001.1"/>
</dbReference>
<dbReference type="Proteomes" id="UP000332515">
    <property type="component" value="Unassembled WGS sequence"/>
</dbReference>
<dbReference type="InterPro" id="IPR035906">
    <property type="entry name" value="MetI-like_sf"/>
</dbReference>
<dbReference type="NCBIfam" id="TIGR01726">
    <property type="entry name" value="HEQRo_perm_3TM"/>
    <property type="match status" value="1"/>
</dbReference>
<name>A0A6A7Y4K7_9HYPH</name>
<comment type="similarity">
    <text evidence="2">Belongs to the binding-protein-dependent transport system permease family. HisMQ subfamily.</text>
</comment>
<comment type="subcellular location">
    <subcellularLocation>
        <location evidence="1">Cell inner membrane</location>
        <topology evidence="1">Multi-pass membrane protein</topology>
    </subcellularLocation>
    <subcellularLocation>
        <location evidence="9">Cell membrane</location>
        <topology evidence="9">Multi-pass membrane protein</topology>
    </subcellularLocation>
</comment>
<dbReference type="Pfam" id="PF00528">
    <property type="entry name" value="BPD_transp_1"/>
    <property type="match status" value="1"/>
</dbReference>
<dbReference type="Gene3D" id="1.10.3720.10">
    <property type="entry name" value="MetI-like"/>
    <property type="match status" value="1"/>
</dbReference>
<protein>
    <submittedName>
        <fullName evidence="11">ABC transporter permease</fullName>
    </submittedName>
</protein>
<evidence type="ECO:0000256" key="5">
    <source>
        <dbReference type="ARBA" id="ARBA00022519"/>
    </source>
</evidence>
<dbReference type="InterPro" id="IPR010065">
    <property type="entry name" value="AA_ABC_transptr_permease_3TM"/>
</dbReference>